<dbReference type="Proteomes" id="UP000434241">
    <property type="component" value="Unassembled WGS sequence"/>
</dbReference>
<protein>
    <recommendedName>
        <fullName evidence="4">Type II secretion system protein</fullName>
    </recommendedName>
</protein>
<feature type="transmembrane region" description="Helical" evidence="1">
    <location>
        <begin position="6"/>
        <end position="27"/>
    </location>
</feature>
<reference evidence="2 3" key="1">
    <citation type="submission" date="2019-08" db="EMBL/GenBank/DDBJ databases">
        <title>In-depth cultivation of the pig gut microbiome towards novel bacterial diversity and tailored functional studies.</title>
        <authorList>
            <person name="Wylensek D."/>
            <person name="Hitch T.C.A."/>
            <person name="Clavel T."/>
        </authorList>
    </citation>
    <scope>NUCLEOTIDE SEQUENCE [LARGE SCALE GENOMIC DNA]</scope>
    <source>
        <strain evidence="2 3">LKV-472-APC-3</strain>
    </source>
</reference>
<dbReference type="RefSeq" id="WP_154556635.1">
    <property type="nucleotide sequence ID" value="NZ_JAQXZU010000103.1"/>
</dbReference>
<evidence type="ECO:0000256" key="1">
    <source>
        <dbReference type="SAM" id="Phobius"/>
    </source>
</evidence>
<keyword evidence="1" id="KW-0812">Transmembrane</keyword>
<proteinExistence type="predicted"/>
<name>A0A6N7VH27_9FIRM</name>
<accession>A0A6N7VH27</accession>
<keyword evidence="1" id="KW-0472">Membrane</keyword>
<organism evidence="2 3">
    <name type="scientific">Holdemanella porci</name>
    <dbReference type="NCBI Taxonomy" id="2652276"/>
    <lineage>
        <taxon>Bacteria</taxon>
        <taxon>Bacillati</taxon>
        <taxon>Bacillota</taxon>
        <taxon>Erysipelotrichia</taxon>
        <taxon>Erysipelotrichales</taxon>
        <taxon>Erysipelotrichaceae</taxon>
        <taxon>Holdemanella</taxon>
    </lineage>
</organism>
<evidence type="ECO:0000313" key="3">
    <source>
        <dbReference type="Proteomes" id="UP000434241"/>
    </source>
</evidence>
<dbReference type="EMBL" id="VUMR01000068">
    <property type="protein sequence ID" value="MSS57091.1"/>
    <property type="molecule type" value="Genomic_DNA"/>
</dbReference>
<evidence type="ECO:0000313" key="2">
    <source>
        <dbReference type="EMBL" id="MSS57091.1"/>
    </source>
</evidence>
<sequence length="106" mass="12743">MTKKPFSFFLELLFVLFFFLITSTILIEIYAKMVQILQTDTYRQDAMVIAQNKIETSASVGEYSQEMHDNIYDVKISNVNRNEYCIRIYVKEKKVLDYKYYQEENH</sequence>
<keyword evidence="1" id="KW-1133">Transmembrane helix</keyword>
<dbReference type="AlphaFoldDB" id="A0A6N7VH27"/>
<gene>
    <name evidence="2" type="ORF">FYJ55_09510</name>
</gene>
<comment type="caution">
    <text evidence="2">The sequence shown here is derived from an EMBL/GenBank/DDBJ whole genome shotgun (WGS) entry which is preliminary data.</text>
</comment>
<evidence type="ECO:0008006" key="4">
    <source>
        <dbReference type="Google" id="ProtNLM"/>
    </source>
</evidence>
<keyword evidence="3" id="KW-1185">Reference proteome</keyword>
<dbReference type="GeneID" id="93159521"/>